<protein>
    <recommendedName>
        <fullName evidence="2">Peptidase A1 domain-containing protein</fullName>
    </recommendedName>
</protein>
<name>A0ABD6EXK8_9BILA</name>
<gene>
    <name evidence="3" type="ORF">AB6A40_008517</name>
</gene>
<dbReference type="InterPro" id="IPR033121">
    <property type="entry name" value="PEPTIDASE_A1"/>
</dbReference>
<comment type="caution">
    <text evidence="3">The sequence shown here is derived from an EMBL/GenBank/DDBJ whole genome shotgun (WGS) entry which is preliminary data.</text>
</comment>
<feature type="non-terminal residue" evidence="3">
    <location>
        <position position="1"/>
    </location>
</feature>
<reference evidence="3 4" key="1">
    <citation type="submission" date="2024-08" db="EMBL/GenBank/DDBJ databases">
        <title>Gnathostoma spinigerum genome.</title>
        <authorList>
            <person name="Gonzalez-Bertolin B."/>
            <person name="Monzon S."/>
            <person name="Zaballos A."/>
            <person name="Jimenez P."/>
            <person name="Dekumyoy P."/>
            <person name="Varona S."/>
            <person name="Cuesta I."/>
            <person name="Sumanam S."/>
            <person name="Adisakwattana P."/>
            <person name="Gasser R.B."/>
            <person name="Hernandez-Gonzalez A."/>
            <person name="Young N.D."/>
            <person name="Perteguer M.J."/>
        </authorList>
    </citation>
    <scope>NUCLEOTIDE SEQUENCE [LARGE SCALE GENOMIC DNA]</scope>
    <source>
        <strain evidence="3">AL3</strain>
        <tissue evidence="3">Liver</tissue>
    </source>
</reference>
<comment type="similarity">
    <text evidence="1">Belongs to the peptidase A1 family.</text>
</comment>
<dbReference type="InterPro" id="IPR001461">
    <property type="entry name" value="Aspartic_peptidase_A1"/>
</dbReference>
<dbReference type="PROSITE" id="PS51767">
    <property type="entry name" value="PEPTIDASE_A1"/>
    <property type="match status" value="1"/>
</dbReference>
<accession>A0ABD6EXK8</accession>
<dbReference type="Pfam" id="PF00026">
    <property type="entry name" value="Asp"/>
    <property type="match status" value="1"/>
</dbReference>
<dbReference type="SUPFAM" id="SSF50630">
    <property type="entry name" value="Acid proteases"/>
    <property type="match status" value="1"/>
</dbReference>
<evidence type="ECO:0000313" key="4">
    <source>
        <dbReference type="Proteomes" id="UP001608902"/>
    </source>
</evidence>
<dbReference type="PANTHER" id="PTHR47966:SF8">
    <property type="entry name" value="ASPARTIC PROTEASE 1-RELATED"/>
    <property type="match status" value="1"/>
</dbReference>
<evidence type="ECO:0000313" key="3">
    <source>
        <dbReference type="EMBL" id="MFH4981808.1"/>
    </source>
</evidence>
<feature type="domain" description="Peptidase A1" evidence="2">
    <location>
        <begin position="1"/>
        <end position="111"/>
    </location>
</feature>
<dbReference type="Proteomes" id="UP001608902">
    <property type="component" value="Unassembled WGS sequence"/>
</dbReference>
<evidence type="ECO:0000259" key="2">
    <source>
        <dbReference type="PROSITE" id="PS51767"/>
    </source>
</evidence>
<dbReference type="AlphaFoldDB" id="A0ABD6EXK8"/>
<dbReference type="PANTHER" id="PTHR47966">
    <property type="entry name" value="BETA-SITE APP-CLEAVING ENZYME, ISOFORM A-RELATED"/>
    <property type="match status" value="1"/>
</dbReference>
<dbReference type="InterPro" id="IPR021109">
    <property type="entry name" value="Peptidase_aspartic_dom_sf"/>
</dbReference>
<evidence type="ECO:0000256" key="1">
    <source>
        <dbReference type="ARBA" id="ARBA00007447"/>
    </source>
</evidence>
<keyword evidence="4" id="KW-1185">Reference proteome</keyword>
<dbReference type="Gene3D" id="2.40.70.10">
    <property type="entry name" value="Acid Proteases"/>
    <property type="match status" value="1"/>
</dbReference>
<dbReference type="EMBL" id="JBGFUD010007927">
    <property type="protein sequence ID" value="MFH4981808.1"/>
    <property type="molecule type" value="Genomic_DNA"/>
</dbReference>
<sequence>TSSGASSIGVPVAYMGRIRAELKAKRGTPPPVDCSTMYSSPNFTFSINGREYSIPSFEYIINIGDEHQESCVARISPIDAPGYGPSWVLGDPFLRTFCNIHDVENARLGFAIAKQPILKKSVIY</sequence>
<organism evidence="3 4">
    <name type="scientific">Gnathostoma spinigerum</name>
    <dbReference type="NCBI Taxonomy" id="75299"/>
    <lineage>
        <taxon>Eukaryota</taxon>
        <taxon>Metazoa</taxon>
        <taxon>Ecdysozoa</taxon>
        <taxon>Nematoda</taxon>
        <taxon>Chromadorea</taxon>
        <taxon>Rhabditida</taxon>
        <taxon>Spirurina</taxon>
        <taxon>Gnathostomatomorpha</taxon>
        <taxon>Gnathostomatoidea</taxon>
        <taxon>Gnathostomatidae</taxon>
        <taxon>Gnathostoma</taxon>
    </lineage>
</organism>
<proteinExistence type="inferred from homology"/>